<dbReference type="AlphaFoldDB" id="A0A0C3F121"/>
<dbReference type="HOGENOM" id="CLU_020336_35_0_1"/>
<dbReference type="OrthoDB" id="6431331at2759"/>
<name>A0A0C3F121_PILCF</name>
<reference evidence="4" key="2">
    <citation type="submission" date="2015-01" db="EMBL/GenBank/DDBJ databases">
        <title>Evolutionary Origins and Diversification of the Mycorrhizal Mutualists.</title>
        <authorList>
            <consortium name="DOE Joint Genome Institute"/>
            <consortium name="Mycorrhizal Genomics Consortium"/>
            <person name="Kohler A."/>
            <person name="Kuo A."/>
            <person name="Nagy L.G."/>
            <person name="Floudas D."/>
            <person name="Copeland A."/>
            <person name="Barry K.W."/>
            <person name="Cichocki N."/>
            <person name="Veneault-Fourrey C."/>
            <person name="LaButti K."/>
            <person name="Lindquist E.A."/>
            <person name="Lipzen A."/>
            <person name="Lundell T."/>
            <person name="Morin E."/>
            <person name="Murat C."/>
            <person name="Riley R."/>
            <person name="Ohm R."/>
            <person name="Sun H."/>
            <person name="Tunlid A."/>
            <person name="Henrissat B."/>
            <person name="Grigoriev I.V."/>
            <person name="Hibbett D.S."/>
            <person name="Martin F."/>
        </authorList>
    </citation>
    <scope>NUCLEOTIDE SEQUENCE [LARGE SCALE GENOMIC DNA]</scope>
    <source>
        <strain evidence="4">F 1598</strain>
    </source>
</reference>
<protein>
    <recommendedName>
        <fullName evidence="2">AB hydrolase-1 domain-containing protein</fullName>
    </recommendedName>
</protein>
<dbReference type="InterPro" id="IPR029058">
    <property type="entry name" value="AB_hydrolase_fold"/>
</dbReference>
<sequence length="289" mass="32702">MSLPAMVVNHRIEVDGIDLFYREAGPKNASVILLLHGFPSSSHQFRELMPVLAVKYRVLAPDYPGFGFTEVPESRKYEFTTANVVQTVEAFLNALNVKSFAIYLHDFGAPVGLRLAMKRPNAITAYIVQNGNIYEEGWSSYWDSVRLWWTNADPNLRSSLINNLQPPHIKGLWQAGAKEGQVVSPETYTLDSALLTLPGRFDALMDLFFDHRTNVAIYPEFQKFVRESKAPFIIFWGSKDPVFVPAGADAYKRDIPNVKVKHLNSGHFLLETHLDEIAPDIMEFLGHHL</sequence>
<dbReference type="PANTHER" id="PTHR42977:SF3">
    <property type="entry name" value="AB HYDROLASE-1 DOMAIN-CONTAINING PROTEIN"/>
    <property type="match status" value="1"/>
</dbReference>
<evidence type="ECO:0000259" key="2">
    <source>
        <dbReference type="Pfam" id="PF00561"/>
    </source>
</evidence>
<evidence type="ECO:0000313" key="4">
    <source>
        <dbReference type="Proteomes" id="UP000054166"/>
    </source>
</evidence>
<proteinExistence type="predicted"/>
<evidence type="ECO:0000313" key="3">
    <source>
        <dbReference type="EMBL" id="KIM78490.1"/>
    </source>
</evidence>
<evidence type="ECO:0000256" key="1">
    <source>
        <dbReference type="ARBA" id="ARBA00022801"/>
    </source>
</evidence>
<keyword evidence="1" id="KW-0378">Hydrolase</keyword>
<dbReference type="Pfam" id="PF00561">
    <property type="entry name" value="Abhydrolase_1"/>
    <property type="match status" value="1"/>
</dbReference>
<dbReference type="Gene3D" id="3.40.50.1820">
    <property type="entry name" value="alpha/beta hydrolase"/>
    <property type="match status" value="1"/>
</dbReference>
<dbReference type="InterPro" id="IPR000639">
    <property type="entry name" value="Epox_hydrolase-like"/>
</dbReference>
<dbReference type="PANTHER" id="PTHR42977">
    <property type="entry name" value="HYDROLASE-RELATED"/>
    <property type="match status" value="1"/>
</dbReference>
<dbReference type="InParanoid" id="A0A0C3F121"/>
<accession>A0A0C3F121</accession>
<dbReference type="STRING" id="765440.A0A0C3F121"/>
<reference evidence="3 4" key="1">
    <citation type="submission" date="2014-04" db="EMBL/GenBank/DDBJ databases">
        <authorList>
            <consortium name="DOE Joint Genome Institute"/>
            <person name="Kuo A."/>
            <person name="Tarkka M."/>
            <person name="Buscot F."/>
            <person name="Kohler A."/>
            <person name="Nagy L.G."/>
            <person name="Floudas D."/>
            <person name="Copeland A."/>
            <person name="Barry K.W."/>
            <person name="Cichocki N."/>
            <person name="Veneault-Fourrey C."/>
            <person name="LaButti K."/>
            <person name="Lindquist E.A."/>
            <person name="Lipzen A."/>
            <person name="Lundell T."/>
            <person name="Morin E."/>
            <person name="Murat C."/>
            <person name="Sun H."/>
            <person name="Tunlid A."/>
            <person name="Henrissat B."/>
            <person name="Grigoriev I.V."/>
            <person name="Hibbett D.S."/>
            <person name="Martin F."/>
            <person name="Nordberg H.P."/>
            <person name="Cantor M.N."/>
            <person name="Hua S.X."/>
        </authorList>
    </citation>
    <scope>NUCLEOTIDE SEQUENCE [LARGE SCALE GENOMIC DNA]</scope>
    <source>
        <strain evidence="3 4">F 1598</strain>
    </source>
</reference>
<dbReference type="InterPro" id="IPR000073">
    <property type="entry name" value="AB_hydrolase_1"/>
</dbReference>
<dbReference type="SUPFAM" id="SSF53474">
    <property type="entry name" value="alpha/beta-Hydrolases"/>
    <property type="match status" value="1"/>
</dbReference>
<dbReference type="GO" id="GO:0004301">
    <property type="term" value="F:epoxide hydrolase activity"/>
    <property type="evidence" value="ECO:0007669"/>
    <property type="project" value="TreeGrafter"/>
</dbReference>
<feature type="domain" description="AB hydrolase-1" evidence="2">
    <location>
        <begin position="31"/>
        <end position="273"/>
    </location>
</feature>
<dbReference type="InterPro" id="IPR051340">
    <property type="entry name" value="Haloalkane_dehalogenase"/>
</dbReference>
<organism evidence="3 4">
    <name type="scientific">Piloderma croceum (strain F 1598)</name>
    <dbReference type="NCBI Taxonomy" id="765440"/>
    <lineage>
        <taxon>Eukaryota</taxon>
        <taxon>Fungi</taxon>
        <taxon>Dikarya</taxon>
        <taxon>Basidiomycota</taxon>
        <taxon>Agaricomycotina</taxon>
        <taxon>Agaricomycetes</taxon>
        <taxon>Agaricomycetidae</taxon>
        <taxon>Atheliales</taxon>
        <taxon>Atheliaceae</taxon>
        <taxon>Piloderma</taxon>
    </lineage>
</organism>
<dbReference type="EMBL" id="KN833016">
    <property type="protein sequence ID" value="KIM78490.1"/>
    <property type="molecule type" value="Genomic_DNA"/>
</dbReference>
<keyword evidence="4" id="KW-1185">Reference proteome</keyword>
<dbReference type="Proteomes" id="UP000054166">
    <property type="component" value="Unassembled WGS sequence"/>
</dbReference>
<gene>
    <name evidence="3" type="ORF">PILCRDRAFT_824394</name>
</gene>
<dbReference type="PRINTS" id="PR00412">
    <property type="entry name" value="EPOXHYDRLASE"/>
</dbReference>